<dbReference type="InterPro" id="IPR005804">
    <property type="entry name" value="FA_desaturase_dom"/>
</dbReference>
<evidence type="ECO:0000256" key="1">
    <source>
        <dbReference type="ARBA" id="ARBA00004141"/>
    </source>
</evidence>
<dbReference type="AlphaFoldDB" id="K7PBV4"/>
<comment type="domain">
    <text evidence="12">The histidine box domains are involved in binding the catalytic metal ions.</text>
</comment>
<feature type="transmembrane region" description="Helical" evidence="13">
    <location>
        <begin position="186"/>
        <end position="203"/>
    </location>
</feature>
<keyword evidence="11 12" id="KW-0275">Fatty acid biosynthesis</keyword>
<keyword evidence="8" id="KW-0408">Iron</keyword>
<evidence type="ECO:0000256" key="8">
    <source>
        <dbReference type="ARBA" id="ARBA00023004"/>
    </source>
</evidence>
<keyword evidence="6 13" id="KW-1133">Transmembrane helix</keyword>
<dbReference type="PRINTS" id="PR00075">
    <property type="entry name" value="FACDDSATRASE"/>
</dbReference>
<feature type="domain" description="Fatty acid desaturase" evidence="14">
    <location>
        <begin position="62"/>
        <end position="269"/>
    </location>
</feature>
<evidence type="ECO:0000256" key="7">
    <source>
        <dbReference type="ARBA" id="ARBA00023002"/>
    </source>
</evidence>
<feature type="transmembrane region" description="Helical" evidence="13">
    <location>
        <begin position="35"/>
        <end position="58"/>
    </location>
</feature>
<dbReference type="CDD" id="cd03505">
    <property type="entry name" value="Delta9-FADS-like"/>
    <property type="match status" value="1"/>
</dbReference>
<dbReference type="GO" id="GO:0004768">
    <property type="term" value="F:stearoyl-CoA 9-desaturase activity"/>
    <property type="evidence" value="ECO:0007669"/>
    <property type="project" value="TreeGrafter"/>
</dbReference>
<sequence>MPPQVTGVLYENDEEVTGEAILNVQKNITLQKLPIIWSIVIKHAVSHIISFYGLYLAFTSASWLTLLYGFVNYVVGCLGATAGVHRLWCHRSYKARWPLRLFLAYGQTQNFHMDIIYWSRVHRVHHRYTETDADPTNAKRGMVYAHIGWTYQEETDDFKEKFQATEVPDIEADPIAKFQQKYYKELVILICYVIPTVVPMYFWNESFANALSVNFLRYSLNLHSFFFVNSIAHWLGNKPYEKSIEASENLFVSTVLLGEGWHNYHHTFPWDYRTGEMGRLNLSASFIYLMSKLGLAYDLKTVTPEMLKRRIQKSGDGSHEMWGPKSE</sequence>
<keyword evidence="7 12" id="KW-0560">Oxidoreductase</keyword>
<evidence type="ECO:0000256" key="5">
    <source>
        <dbReference type="ARBA" id="ARBA00022832"/>
    </source>
</evidence>
<keyword evidence="5" id="KW-0276">Fatty acid metabolism</keyword>
<dbReference type="EMBL" id="JQ619630">
    <property type="protein sequence ID" value="AFJ66831.1"/>
    <property type="molecule type" value="mRNA"/>
</dbReference>
<keyword evidence="4 12" id="KW-0812">Transmembrane</keyword>
<protein>
    <submittedName>
        <fullName evidence="15">Z14/Z16 acylCoA desaturase</fullName>
    </submittedName>
</protein>
<proteinExistence type="evidence at transcript level"/>
<keyword evidence="3 12" id="KW-0444">Lipid biosynthesis</keyword>
<evidence type="ECO:0000256" key="13">
    <source>
        <dbReference type="SAM" id="Phobius"/>
    </source>
</evidence>
<evidence type="ECO:0000259" key="14">
    <source>
        <dbReference type="Pfam" id="PF00487"/>
    </source>
</evidence>
<feature type="transmembrane region" description="Helical" evidence="13">
    <location>
        <begin position="70"/>
        <end position="89"/>
    </location>
</feature>
<dbReference type="GO" id="GO:0005789">
    <property type="term" value="C:endoplasmic reticulum membrane"/>
    <property type="evidence" value="ECO:0007669"/>
    <property type="project" value="TreeGrafter"/>
</dbReference>
<keyword evidence="9" id="KW-0443">Lipid metabolism</keyword>
<dbReference type="Pfam" id="PF00487">
    <property type="entry name" value="FA_desaturase"/>
    <property type="match status" value="1"/>
</dbReference>
<dbReference type="InterPro" id="IPR015876">
    <property type="entry name" value="Acyl-CoA_DS"/>
</dbReference>
<evidence type="ECO:0000313" key="15">
    <source>
        <dbReference type="EMBL" id="AFJ66831.1"/>
    </source>
</evidence>
<reference evidence="15" key="1">
    <citation type="journal article" date="2012" name="Nat. Commun.">
        <title>The convergent evolution of defensive polyacetylenic fatty acid biosynthesis genes in soldier beetles.</title>
        <authorList>
            <person name="Haritos V.S."/>
            <person name="Horne I."/>
            <person name="Damcevski K."/>
            <person name="Glover K."/>
            <person name="Gibb N."/>
            <person name="Okada S."/>
            <person name="Hamberg M."/>
        </authorList>
    </citation>
    <scope>NUCLEOTIDE SEQUENCE</scope>
</reference>
<keyword evidence="10 13" id="KW-0472">Membrane</keyword>
<dbReference type="GO" id="GO:0006636">
    <property type="term" value="P:unsaturated fatty acid biosynthetic process"/>
    <property type="evidence" value="ECO:0007669"/>
    <property type="project" value="TreeGrafter"/>
</dbReference>
<organism evidence="15">
    <name type="scientific">Chauliognathus lugubris</name>
    <dbReference type="NCBI Taxonomy" id="1184608"/>
    <lineage>
        <taxon>Eukaryota</taxon>
        <taxon>Metazoa</taxon>
        <taxon>Ecdysozoa</taxon>
        <taxon>Arthropoda</taxon>
        <taxon>Hexapoda</taxon>
        <taxon>Insecta</taxon>
        <taxon>Pterygota</taxon>
        <taxon>Neoptera</taxon>
        <taxon>Endopterygota</taxon>
        <taxon>Coleoptera</taxon>
        <taxon>Polyphaga</taxon>
        <taxon>Elateriformia</taxon>
        <taxon>Elateroidea</taxon>
        <taxon>Cantharidae</taxon>
        <taxon>Chauliognathinae</taxon>
        <taxon>Chauliognathus</taxon>
    </lineage>
</organism>
<dbReference type="PANTHER" id="PTHR11351:SF31">
    <property type="entry name" value="DESATURASE 1, ISOFORM A-RELATED"/>
    <property type="match status" value="1"/>
</dbReference>
<comment type="cofactor">
    <cofactor evidence="12">
        <name>Fe(2+)</name>
        <dbReference type="ChEBI" id="CHEBI:29033"/>
    </cofactor>
</comment>
<comment type="similarity">
    <text evidence="2 12">Belongs to the fatty acid desaturase type 1 family.</text>
</comment>
<evidence type="ECO:0000256" key="11">
    <source>
        <dbReference type="ARBA" id="ARBA00023160"/>
    </source>
</evidence>
<evidence type="ECO:0000256" key="4">
    <source>
        <dbReference type="ARBA" id="ARBA00022692"/>
    </source>
</evidence>
<evidence type="ECO:0000256" key="6">
    <source>
        <dbReference type="ARBA" id="ARBA00022989"/>
    </source>
</evidence>
<evidence type="ECO:0000256" key="3">
    <source>
        <dbReference type="ARBA" id="ARBA00022516"/>
    </source>
</evidence>
<evidence type="ECO:0000256" key="2">
    <source>
        <dbReference type="ARBA" id="ARBA00009295"/>
    </source>
</evidence>
<accession>K7PBV4</accession>
<comment type="subcellular location">
    <subcellularLocation>
        <location evidence="1">Membrane</location>
        <topology evidence="1">Multi-pass membrane protein</topology>
    </subcellularLocation>
</comment>
<name>K7PBV4_9COLE</name>
<dbReference type="GO" id="GO:0005506">
    <property type="term" value="F:iron ion binding"/>
    <property type="evidence" value="ECO:0007669"/>
    <property type="project" value="TreeGrafter"/>
</dbReference>
<evidence type="ECO:0000256" key="10">
    <source>
        <dbReference type="ARBA" id="ARBA00023136"/>
    </source>
</evidence>
<dbReference type="PANTHER" id="PTHR11351">
    <property type="entry name" value="ACYL-COA DESATURASE"/>
    <property type="match status" value="1"/>
</dbReference>
<evidence type="ECO:0000256" key="12">
    <source>
        <dbReference type="RuleBase" id="RU000581"/>
    </source>
</evidence>
<evidence type="ECO:0000256" key="9">
    <source>
        <dbReference type="ARBA" id="ARBA00023098"/>
    </source>
</evidence>